<dbReference type="AlphaFoldDB" id="A0A3B1AJG3"/>
<evidence type="ECO:0000313" key="1">
    <source>
        <dbReference type="EMBL" id="VAW99547.1"/>
    </source>
</evidence>
<proteinExistence type="predicted"/>
<accession>A0A3B1AJG3</accession>
<dbReference type="EMBL" id="UOFV01000180">
    <property type="protein sequence ID" value="VAW99547.1"/>
    <property type="molecule type" value="Genomic_DNA"/>
</dbReference>
<gene>
    <name evidence="1" type="ORF">MNBD_GAMMA19-155</name>
</gene>
<organism evidence="1">
    <name type="scientific">hydrothermal vent metagenome</name>
    <dbReference type="NCBI Taxonomy" id="652676"/>
    <lineage>
        <taxon>unclassified sequences</taxon>
        <taxon>metagenomes</taxon>
        <taxon>ecological metagenomes</taxon>
    </lineage>
</organism>
<name>A0A3B1AJG3_9ZZZZ</name>
<sequence length="30" mass="3854">MRYRFAVFYATRINVPEYQEFYTNGRYELR</sequence>
<protein>
    <submittedName>
        <fullName evidence="1">Uncharacterized protein</fullName>
    </submittedName>
</protein>
<reference evidence="1" key="1">
    <citation type="submission" date="2018-06" db="EMBL/GenBank/DDBJ databases">
        <authorList>
            <person name="Zhirakovskaya E."/>
        </authorList>
    </citation>
    <scope>NUCLEOTIDE SEQUENCE</scope>
</reference>